<dbReference type="RefSeq" id="WP_251224125.1">
    <property type="nucleotide sequence ID" value="NZ_JAMBOL010000014.1"/>
</dbReference>
<dbReference type="InterPro" id="IPR036188">
    <property type="entry name" value="FAD/NAD-bd_sf"/>
</dbReference>
<keyword evidence="3" id="KW-0503">Monooxygenase</keyword>
<reference evidence="3" key="1">
    <citation type="submission" date="2022-05" db="EMBL/GenBank/DDBJ databases">
        <title>Comparative Genomics of Spacecraft Associated Microbes.</title>
        <authorList>
            <person name="Tran M.T."/>
            <person name="Wright A."/>
            <person name="Seuylemezian A."/>
            <person name="Eisen J."/>
            <person name="Coil D."/>
        </authorList>
    </citation>
    <scope>NUCLEOTIDE SEQUENCE</scope>
    <source>
        <strain evidence="3">214.1.1</strain>
    </source>
</reference>
<organism evidence="3 4">
    <name type="scientific">Halalkalibacter oceani</name>
    <dbReference type="NCBI Taxonomy" id="1653776"/>
    <lineage>
        <taxon>Bacteria</taxon>
        <taxon>Bacillati</taxon>
        <taxon>Bacillota</taxon>
        <taxon>Bacilli</taxon>
        <taxon>Bacillales</taxon>
        <taxon>Bacillaceae</taxon>
        <taxon>Halalkalibacter</taxon>
    </lineage>
</organism>
<dbReference type="AlphaFoldDB" id="A0A9X2IQD5"/>
<dbReference type="Proteomes" id="UP001139179">
    <property type="component" value="Unassembled WGS sequence"/>
</dbReference>
<dbReference type="Gene3D" id="3.30.70.2450">
    <property type="match status" value="1"/>
</dbReference>
<accession>A0A9X2IQD5</accession>
<dbReference type="InterPro" id="IPR050631">
    <property type="entry name" value="PheA/TfdB_FAD_monoxygenase"/>
</dbReference>
<sequence length="396" mass="45344">MNTIAIVGGGPIGLALGVGLVRKGLKVELLEKRSSISTFPKASTIHPPTLEILDEWGLFEKAKKIGRVVDRIQYWNRKTEELIVELQLNLLRDYTKFPYRLHFDQQFLSQIFLEALQKSPLATVKFETEVVDVHHDSHSVTLTTKETDGKITQQSFDYLVAADGISSSVREKLGISFTGHTNPAYHLLMGLKEYEISNRFPNLAGVAMFLDNDEWVDMITNPDMLKVIIPISHDRTEEITNEFIRNKMTEIGIVKDGFDIYYKTIYKTHQLVADRMNDGRVVLIGDAAHVNIEFGGMGMNSGIHDAYLLVDKFERIKQGGDAEQHFKQFAERRMKINKEVVQRDTIKNTQLIKDIDTHEKQLRQLADNEALAKKHLLRTSMIEGFNMMFEDMNFNR</sequence>
<dbReference type="Pfam" id="PF01494">
    <property type="entry name" value="FAD_binding_3"/>
    <property type="match status" value="1"/>
</dbReference>
<dbReference type="SUPFAM" id="SSF51905">
    <property type="entry name" value="FAD/NAD(P)-binding domain"/>
    <property type="match status" value="1"/>
</dbReference>
<protein>
    <submittedName>
        <fullName evidence="3">FAD-dependent monooxygenase</fullName>
    </submittedName>
</protein>
<keyword evidence="1" id="KW-0560">Oxidoreductase</keyword>
<evidence type="ECO:0000313" key="3">
    <source>
        <dbReference type="EMBL" id="MCM3715372.1"/>
    </source>
</evidence>
<feature type="domain" description="FAD-binding" evidence="2">
    <location>
        <begin position="3"/>
        <end position="343"/>
    </location>
</feature>
<dbReference type="GO" id="GO:0071949">
    <property type="term" value="F:FAD binding"/>
    <property type="evidence" value="ECO:0007669"/>
    <property type="project" value="InterPro"/>
</dbReference>
<gene>
    <name evidence="3" type="ORF">M3202_14970</name>
</gene>
<name>A0A9X2IQD5_9BACI</name>
<dbReference type="GO" id="GO:0004497">
    <property type="term" value="F:monooxygenase activity"/>
    <property type="evidence" value="ECO:0007669"/>
    <property type="project" value="UniProtKB-KW"/>
</dbReference>
<dbReference type="Gene3D" id="3.50.50.60">
    <property type="entry name" value="FAD/NAD(P)-binding domain"/>
    <property type="match status" value="1"/>
</dbReference>
<evidence type="ECO:0000256" key="1">
    <source>
        <dbReference type="ARBA" id="ARBA00023002"/>
    </source>
</evidence>
<dbReference type="PANTHER" id="PTHR43476:SF5">
    <property type="entry name" value="FAD-DEPENDENT MONOOXYGENASE"/>
    <property type="match status" value="1"/>
</dbReference>
<proteinExistence type="predicted"/>
<dbReference type="EMBL" id="JAMBOL010000014">
    <property type="protein sequence ID" value="MCM3715372.1"/>
    <property type="molecule type" value="Genomic_DNA"/>
</dbReference>
<evidence type="ECO:0000313" key="4">
    <source>
        <dbReference type="Proteomes" id="UP001139179"/>
    </source>
</evidence>
<dbReference type="PRINTS" id="PR00420">
    <property type="entry name" value="RNGMNOXGNASE"/>
</dbReference>
<keyword evidence="4" id="KW-1185">Reference proteome</keyword>
<comment type="caution">
    <text evidence="3">The sequence shown here is derived from an EMBL/GenBank/DDBJ whole genome shotgun (WGS) entry which is preliminary data.</text>
</comment>
<dbReference type="InterPro" id="IPR002938">
    <property type="entry name" value="FAD-bd"/>
</dbReference>
<dbReference type="PANTHER" id="PTHR43476">
    <property type="entry name" value="3-(3-HYDROXY-PHENYL)PROPIONATE/3-HYDROXYCINNAMIC ACID HYDROXYLASE"/>
    <property type="match status" value="1"/>
</dbReference>
<evidence type="ECO:0000259" key="2">
    <source>
        <dbReference type="Pfam" id="PF01494"/>
    </source>
</evidence>